<organism evidence="2 3">
    <name type="scientific">Roridomyces roridus</name>
    <dbReference type="NCBI Taxonomy" id="1738132"/>
    <lineage>
        <taxon>Eukaryota</taxon>
        <taxon>Fungi</taxon>
        <taxon>Dikarya</taxon>
        <taxon>Basidiomycota</taxon>
        <taxon>Agaricomycotina</taxon>
        <taxon>Agaricomycetes</taxon>
        <taxon>Agaricomycetidae</taxon>
        <taxon>Agaricales</taxon>
        <taxon>Marasmiineae</taxon>
        <taxon>Mycenaceae</taxon>
        <taxon>Roridomyces</taxon>
    </lineage>
</organism>
<keyword evidence="3" id="KW-1185">Reference proteome</keyword>
<dbReference type="EMBL" id="JARKIF010000014">
    <property type="protein sequence ID" value="KAJ7623774.1"/>
    <property type="molecule type" value="Genomic_DNA"/>
</dbReference>
<dbReference type="Proteomes" id="UP001221142">
    <property type="component" value="Unassembled WGS sequence"/>
</dbReference>
<evidence type="ECO:0000313" key="3">
    <source>
        <dbReference type="Proteomes" id="UP001221142"/>
    </source>
</evidence>
<feature type="region of interest" description="Disordered" evidence="1">
    <location>
        <begin position="241"/>
        <end position="262"/>
    </location>
</feature>
<comment type="caution">
    <text evidence="2">The sequence shown here is derived from an EMBL/GenBank/DDBJ whole genome shotgun (WGS) entry which is preliminary data.</text>
</comment>
<name>A0AAD7BKN9_9AGAR</name>
<protein>
    <submittedName>
        <fullName evidence="2">Uncharacterized protein</fullName>
    </submittedName>
</protein>
<proteinExistence type="predicted"/>
<sequence>MSSLVPFSAEVISTSGLVGADDLAQAGVTWTHSMRFIAHALQKTFLTLKRMDTPPDRPVMISLQQVGAELVRLADAAEQLFVYVYDLYRASLSISLGAEALALIDSCFVIIRNSARVVHSACRDNALPCALFSPWNPFPTLYQYLPNPTVPPQVKLWRELACFMDICAALDRLLPAILTLRSVVQQAVDDRDARFIANRQMMEAFFDEAVGIVDSACATLSVNARGLWIYAQIPGVPGEPLHDDKDPRSLIPPPNTRSAHYG</sequence>
<evidence type="ECO:0000313" key="2">
    <source>
        <dbReference type="EMBL" id="KAJ7623774.1"/>
    </source>
</evidence>
<dbReference type="AlphaFoldDB" id="A0AAD7BKN9"/>
<gene>
    <name evidence="2" type="ORF">FB45DRAFT_1061645</name>
</gene>
<accession>A0AAD7BKN9</accession>
<reference evidence="2" key="1">
    <citation type="submission" date="2023-03" db="EMBL/GenBank/DDBJ databases">
        <title>Massive genome expansion in bonnet fungi (Mycena s.s.) driven by repeated elements and novel gene families across ecological guilds.</title>
        <authorList>
            <consortium name="Lawrence Berkeley National Laboratory"/>
            <person name="Harder C.B."/>
            <person name="Miyauchi S."/>
            <person name="Viragh M."/>
            <person name="Kuo A."/>
            <person name="Thoen E."/>
            <person name="Andreopoulos B."/>
            <person name="Lu D."/>
            <person name="Skrede I."/>
            <person name="Drula E."/>
            <person name="Henrissat B."/>
            <person name="Morin E."/>
            <person name="Kohler A."/>
            <person name="Barry K."/>
            <person name="LaButti K."/>
            <person name="Morin E."/>
            <person name="Salamov A."/>
            <person name="Lipzen A."/>
            <person name="Mereny Z."/>
            <person name="Hegedus B."/>
            <person name="Baldrian P."/>
            <person name="Stursova M."/>
            <person name="Weitz H."/>
            <person name="Taylor A."/>
            <person name="Grigoriev I.V."/>
            <person name="Nagy L.G."/>
            <person name="Martin F."/>
            <person name="Kauserud H."/>
        </authorList>
    </citation>
    <scope>NUCLEOTIDE SEQUENCE</scope>
    <source>
        <strain evidence="2">9284</strain>
    </source>
</reference>
<evidence type="ECO:0000256" key="1">
    <source>
        <dbReference type="SAM" id="MobiDB-lite"/>
    </source>
</evidence>